<keyword evidence="4" id="KW-1185">Reference proteome</keyword>
<dbReference type="InterPro" id="IPR032736">
    <property type="entry name" value="Hinderin"/>
</dbReference>
<accession>A0A665T6N3</accession>
<evidence type="ECO:0000256" key="2">
    <source>
        <dbReference type="SAM" id="MobiDB-lite"/>
    </source>
</evidence>
<feature type="region of interest" description="Disordered" evidence="2">
    <location>
        <begin position="43"/>
        <end position="116"/>
    </location>
</feature>
<dbReference type="PANTHER" id="PTHR28375:SF1">
    <property type="entry name" value="PROTEIN HINDERIN"/>
    <property type="match status" value="1"/>
</dbReference>
<reference evidence="3" key="1">
    <citation type="submission" date="2021-04" db="EMBL/GenBank/DDBJ databases">
        <authorList>
            <consortium name="Wellcome Sanger Institute Data Sharing"/>
        </authorList>
    </citation>
    <scope>NUCLEOTIDE SEQUENCE [LARGE SCALE GENOMIC DNA]</scope>
</reference>
<dbReference type="GeneID" id="115043160"/>
<gene>
    <name evidence="3" type="primary">kiaa1328</name>
</gene>
<dbReference type="OMA" id="CCLANCH"/>
<dbReference type="RefSeq" id="XP_029357237.1">
    <property type="nucleotide sequence ID" value="XM_029501377.1"/>
</dbReference>
<evidence type="ECO:0000313" key="4">
    <source>
        <dbReference type="Proteomes" id="UP000472264"/>
    </source>
</evidence>
<feature type="region of interest" description="Disordered" evidence="2">
    <location>
        <begin position="435"/>
        <end position="458"/>
    </location>
</feature>
<name>A0A665T6N3_ECHNA</name>
<dbReference type="PANTHER" id="PTHR28375">
    <property type="entry name" value="PROTEIN HINDERIN"/>
    <property type="match status" value="1"/>
</dbReference>
<feature type="compositionally biased region" description="Polar residues" evidence="2">
    <location>
        <begin position="46"/>
        <end position="58"/>
    </location>
</feature>
<evidence type="ECO:0008006" key="5">
    <source>
        <dbReference type="Google" id="ProtNLM"/>
    </source>
</evidence>
<feature type="compositionally biased region" description="Polar residues" evidence="2">
    <location>
        <begin position="261"/>
        <end position="270"/>
    </location>
</feature>
<feature type="coiled-coil region" evidence="1">
    <location>
        <begin position="146"/>
        <end position="198"/>
    </location>
</feature>
<feature type="compositionally biased region" description="Polar residues" evidence="2">
    <location>
        <begin position="449"/>
        <end position="458"/>
    </location>
</feature>
<feature type="compositionally biased region" description="Basic and acidic residues" evidence="2">
    <location>
        <begin position="63"/>
        <end position="97"/>
    </location>
</feature>
<reference evidence="3" key="3">
    <citation type="submission" date="2025-09" db="UniProtKB">
        <authorList>
            <consortium name="Ensembl"/>
        </authorList>
    </citation>
    <scope>IDENTIFICATION</scope>
</reference>
<proteinExistence type="predicted"/>
<feature type="region of interest" description="Disordered" evidence="2">
    <location>
        <begin position="261"/>
        <end position="302"/>
    </location>
</feature>
<organism evidence="3 4">
    <name type="scientific">Echeneis naucrates</name>
    <name type="common">Live sharksucker</name>
    <dbReference type="NCBI Taxonomy" id="173247"/>
    <lineage>
        <taxon>Eukaryota</taxon>
        <taxon>Metazoa</taxon>
        <taxon>Chordata</taxon>
        <taxon>Craniata</taxon>
        <taxon>Vertebrata</taxon>
        <taxon>Euteleostomi</taxon>
        <taxon>Actinopterygii</taxon>
        <taxon>Neopterygii</taxon>
        <taxon>Teleostei</taxon>
        <taxon>Neoteleostei</taxon>
        <taxon>Acanthomorphata</taxon>
        <taxon>Carangaria</taxon>
        <taxon>Carangiformes</taxon>
        <taxon>Echeneidae</taxon>
        <taxon>Echeneis</taxon>
    </lineage>
</organism>
<evidence type="ECO:0000256" key="1">
    <source>
        <dbReference type="SAM" id="Coils"/>
    </source>
</evidence>
<dbReference type="Pfam" id="PF15369">
    <property type="entry name" value="KIAA1328"/>
    <property type="match status" value="1"/>
</dbReference>
<feature type="coiled-coil region" evidence="1">
    <location>
        <begin position="369"/>
        <end position="417"/>
    </location>
</feature>
<dbReference type="CTD" id="57536"/>
<dbReference type="AlphaFoldDB" id="A0A665T6N3"/>
<reference evidence="3" key="2">
    <citation type="submission" date="2025-08" db="UniProtKB">
        <authorList>
            <consortium name="Ensembl"/>
        </authorList>
    </citation>
    <scope>IDENTIFICATION</scope>
</reference>
<dbReference type="Ensembl" id="ENSENLT00000005640.1">
    <property type="protein sequence ID" value="ENSENLP00000005374.1"/>
    <property type="gene ID" value="ENSENLG00000002635.1"/>
</dbReference>
<protein>
    <recommendedName>
        <fullName evidence="5">Protein hinderin</fullName>
    </recommendedName>
</protein>
<keyword evidence="1" id="KW-0175">Coiled coil</keyword>
<sequence length="594" mass="66653">MAAEASKSGCSGIFWMQNVSDEEQPLVFVPGVDGELKMPCGLRSGRGSTLSKRGNNMSGAARRRSDLRNELTLKKGGKKQDHLQSDHAAAHAKETVPAHHSAAATQHTPSLASDSLLPLPQVISETSRDRSQVCLKDLCPEDKRRIANLIEELARVSEEKEESVQRLKDEHEHFERKILQLEQQNLIIAQERESLQQQYRECQELLGLYQQYLSEQQAKLNKSIAQLIQAPAHSKVLSCEEAHSRANVSPFDGSYLSFATTQAQQPQVHRSGNGGRGAVQTLKNPGKPSGGPVKEHRNHKRESCHRCDHYQGSCRDSGYETQQWRRDNSSHVENGQHETVKQHECERVRSGVDTGLETKGALTRTLLGHEDWEEKRHQLLLQKMQLEMERERLQARLDEQEERLNRQKQQLHQSCLESSRFPRVTQAEVCSSTTRNGNLQLDSPPHQELPSSGCGNTEVNPAEQVLNEKHPQPVAAHLGNGMETPGFDQSRRDMATSPAKSQMSLSKPHSVSVIPESADARLDFSVAELLDIFSPVSEYNIPSMRRSKQIQPRPDCTTPKSMGRTLLAPGKPYSQSTQQDLEESQILEDIFFIL</sequence>
<dbReference type="Proteomes" id="UP000472264">
    <property type="component" value="Chromosome 5"/>
</dbReference>
<dbReference type="InParanoid" id="A0A665T6N3"/>
<evidence type="ECO:0000313" key="3">
    <source>
        <dbReference type="Ensembl" id="ENSENLP00000005374.1"/>
    </source>
</evidence>